<organism evidence="1">
    <name type="scientific">marine sediment metagenome</name>
    <dbReference type="NCBI Taxonomy" id="412755"/>
    <lineage>
        <taxon>unclassified sequences</taxon>
        <taxon>metagenomes</taxon>
        <taxon>ecological metagenomes</taxon>
    </lineage>
</organism>
<proteinExistence type="predicted"/>
<sequence length="66" mass="7315">MKAKTKVTLEEAMESWMEKQCEQDHWALSIGDSLIPEDLSEKMAEAAGAVFDINISGQAFAKEKVV</sequence>
<protein>
    <submittedName>
        <fullName evidence="1">Uncharacterized protein</fullName>
    </submittedName>
</protein>
<comment type="caution">
    <text evidence="1">The sequence shown here is derived from an EMBL/GenBank/DDBJ whole genome shotgun (WGS) entry which is preliminary data.</text>
</comment>
<evidence type="ECO:0000313" key="1">
    <source>
        <dbReference type="EMBL" id="KKL93342.1"/>
    </source>
</evidence>
<dbReference type="EMBL" id="LAZR01019216">
    <property type="protein sequence ID" value="KKL93342.1"/>
    <property type="molecule type" value="Genomic_DNA"/>
</dbReference>
<gene>
    <name evidence="1" type="ORF">LCGC14_1875690</name>
</gene>
<reference evidence="1" key="1">
    <citation type="journal article" date="2015" name="Nature">
        <title>Complex archaea that bridge the gap between prokaryotes and eukaryotes.</title>
        <authorList>
            <person name="Spang A."/>
            <person name="Saw J.H."/>
            <person name="Jorgensen S.L."/>
            <person name="Zaremba-Niedzwiedzka K."/>
            <person name="Martijn J."/>
            <person name="Lind A.E."/>
            <person name="van Eijk R."/>
            <person name="Schleper C."/>
            <person name="Guy L."/>
            <person name="Ettema T.J."/>
        </authorList>
    </citation>
    <scope>NUCLEOTIDE SEQUENCE</scope>
</reference>
<name>A0A0F9J2G5_9ZZZZ</name>
<dbReference type="AlphaFoldDB" id="A0A0F9J2G5"/>
<accession>A0A0F9J2G5</accession>